<evidence type="ECO:0000313" key="3">
    <source>
        <dbReference type="Proteomes" id="UP000539175"/>
    </source>
</evidence>
<feature type="signal peptide" evidence="1">
    <location>
        <begin position="1"/>
        <end position="22"/>
    </location>
</feature>
<evidence type="ECO:0000313" key="2">
    <source>
        <dbReference type="EMBL" id="MBB6252779.1"/>
    </source>
</evidence>
<dbReference type="Gene3D" id="3.90.640.20">
    <property type="entry name" value="Heat-shock cognate protein, ATPase"/>
    <property type="match status" value="1"/>
</dbReference>
<accession>A0A7X0EFR7</accession>
<protein>
    <recommendedName>
        <fullName evidence="4">DUF3298 domain-containing protein</fullName>
    </recommendedName>
</protein>
<dbReference type="EMBL" id="JACIIZ010000009">
    <property type="protein sequence ID" value="MBB6252779.1"/>
    <property type="molecule type" value="Genomic_DNA"/>
</dbReference>
<sequence>MPRRYRTLLVAWMLLHGPTVSATETACASADSERERVVCSDATLSTLARTVETLFQKNIAGVPPDAAQQLARNHEYWLNYIERKCGPVARAMNDDQHYTIDDEVKCLRDNYRGEIDRKDPITEYMNGHMFYYISRIDIRPDKDFISTPPENRSELCREADTEEVSLPQLVVTDPQDAQANTHIRSYARLKDIEAQIATPDIPADAPGASMDEGNWTKLIAYTDSLLVLDTATYEYGHGAGTAGTGNHSHFYLMKEGREMPASRVFLAGSHWQAFLSQRAYAELKKRGRVSSPPYFDTINSPKELKKIIVKPENWRFDAQGLTLLFNYDDLQPGFDKLTTVTIPWNELRPYLVKDSPVLDLAHVPATEQP</sequence>
<feature type="chain" id="PRO_5031111091" description="DUF3298 domain-containing protein" evidence="1">
    <location>
        <begin position="23"/>
        <end position="369"/>
    </location>
</feature>
<reference evidence="2 3" key="1">
    <citation type="submission" date="2020-08" db="EMBL/GenBank/DDBJ databases">
        <title>Genomic Encyclopedia of Type Strains, Phase IV (KMG-IV): sequencing the most valuable type-strain genomes for metagenomic binning, comparative biology and taxonomic classification.</title>
        <authorList>
            <person name="Goeker M."/>
        </authorList>
    </citation>
    <scope>NUCLEOTIDE SEQUENCE [LARGE SCALE GENOMIC DNA]</scope>
    <source>
        <strain evidence="2 3">DSM 22198</strain>
    </source>
</reference>
<keyword evidence="3" id="KW-1185">Reference proteome</keyword>
<gene>
    <name evidence="2" type="ORF">FHS74_003347</name>
</gene>
<proteinExistence type="predicted"/>
<keyword evidence="1" id="KW-0732">Signal</keyword>
<dbReference type="Proteomes" id="UP000539175">
    <property type="component" value="Unassembled WGS sequence"/>
</dbReference>
<name>A0A7X0EFR7_9PROT</name>
<evidence type="ECO:0000256" key="1">
    <source>
        <dbReference type="SAM" id="SignalP"/>
    </source>
</evidence>
<dbReference type="RefSeq" id="WP_184802543.1">
    <property type="nucleotide sequence ID" value="NZ_JACIIZ010000009.1"/>
</dbReference>
<dbReference type="AlphaFoldDB" id="A0A7X0EFR7"/>
<dbReference type="InterPro" id="IPR037126">
    <property type="entry name" value="PdaC/RsiV-like_sf"/>
</dbReference>
<comment type="caution">
    <text evidence="2">The sequence shown here is derived from an EMBL/GenBank/DDBJ whole genome shotgun (WGS) entry which is preliminary data.</text>
</comment>
<organism evidence="2 3">
    <name type="scientific">Nitrospirillum iridis</name>
    <dbReference type="NCBI Taxonomy" id="765888"/>
    <lineage>
        <taxon>Bacteria</taxon>
        <taxon>Pseudomonadati</taxon>
        <taxon>Pseudomonadota</taxon>
        <taxon>Alphaproteobacteria</taxon>
        <taxon>Rhodospirillales</taxon>
        <taxon>Azospirillaceae</taxon>
        <taxon>Nitrospirillum</taxon>
    </lineage>
</organism>
<evidence type="ECO:0008006" key="4">
    <source>
        <dbReference type="Google" id="ProtNLM"/>
    </source>
</evidence>